<dbReference type="EMBL" id="LWCA01000526">
    <property type="protein sequence ID" value="OAF68038.1"/>
    <property type="molecule type" value="Genomic_DNA"/>
</dbReference>
<comment type="caution">
    <text evidence="3">The sequence shown here is derived from an EMBL/GenBank/DDBJ whole genome shotgun (WGS) entry which is preliminary data.</text>
</comment>
<evidence type="ECO:0000313" key="3">
    <source>
        <dbReference type="EMBL" id="OAF68038.1"/>
    </source>
</evidence>
<accession>A0A177B195</accession>
<proteinExistence type="predicted"/>
<evidence type="ECO:0000259" key="1">
    <source>
        <dbReference type="PROSITE" id="PS50181"/>
    </source>
</evidence>
<dbReference type="AlphaFoldDB" id="A0A177B195"/>
<organism evidence="3 4">
    <name type="scientific">Intoshia linei</name>
    <dbReference type="NCBI Taxonomy" id="1819745"/>
    <lineage>
        <taxon>Eukaryota</taxon>
        <taxon>Metazoa</taxon>
        <taxon>Spiralia</taxon>
        <taxon>Lophotrochozoa</taxon>
        <taxon>Mesozoa</taxon>
        <taxon>Orthonectida</taxon>
        <taxon>Rhopaluridae</taxon>
        <taxon>Intoshia</taxon>
    </lineage>
</organism>
<reference evidence="3 4" key="1">
    <citation type="submission" date="2016-04" db="EMBL/GenBank/DDBJ databases">
        <title>The genome of Intoshia linei affirms orthonectids as highly simplified spiralians.</title>
        <authorList>
            <person name="Mikhailov K.V."/>
            <person name="Slusarev G.S."/>
            <person name="Nikitin M.A."/>
            <person name="Logacheva M.D."/>
            <person name="Penin A."/>
            <person name="Aleoshin V."/>
            <person name="Panchin Y.V."/>
        </authorList>
    </citation>
    <scope>NUCLEOTIDE SEQUENCE [LARGE SCALE GENOMIC DNA]</scope>
    <source>
        <strain evidence="3">Intl2013</strain>
        <tissue evidence="3">Whole animal</tissue>
    </source>
</reference>
<dbReference type="PROSITE" id="PS50181">
    <property type="entry name" value="FBOX"/>
    <property type="match status" value="1"/>
</dbReference>
<dbReference type="InterPro" id="IPR001810">
    <property type="entry name" value="F-box_dom"/>
</dbReference>
<protein>
    <recommendedName>
        <fullName evidence="5">F-box domain-containing protein</fullName>
    </recommendedName>
</protein>
<dbReference type="Pfam" id="PF01369">
    <property type="entry name" value="Sec7"/>
    <property type="match status" value="1"/>
</dbReference>
<dbReference type="SUPFAM" id="SSF48425">
    <property type="entry name" value="Sec7 domain"/>
    <property type="match status" value="1"/>
</dbReference>
<dbReference type="Proteomes" id="UP000078046">
    <property type="component" value="Unassembled WGS sequence"/>
</dbReference>
<dbReference type="GO" id="GO:0005085">
    <property type="term" value="F:guanyl-nucleotide exchange factor activity"/>
    <property type="evidence" value="ECO:0007669"/>
    <property type="project" value="InterPro"/>
</dbReference>
<evidence type="ECO:0000259" key="2">
    <source>
        <dbReference type="PROSITE" id="PS50190"/>
    </source>
</evidence>
<feature type="domain" description="SEC7" evidence="2">
    <location>
        <begin position="66"/>
        <end position="249"/>
    </location>
</feature>
<sequence>MQSSYLQRLPYDILERVIIYLEPIDVYNLFLLMKIEIDAIWKRINLKLWPLVTIQSKISNYRSACLYMYGIVDIFNNKPEKAIEMMKNKFGLQYANDIDLVMNIDGICINRLRRYLFNRYFNIENSQNMYTTYQSRDGDIYIRNILQNLTFRKVFIIDAFRHSVKFCLLSRNLIRIFSEIYTTSNPEFRWKHDIKTFLISGVLLAHDMNLSDTQFPKINKEKFVQLLIVNHGEDYKEMIIQIYDNIKEKGLFQKNCKHIPSKFVQENSECIIHMETKMQII</sequence>
<feature type="domain" description="F-box" evidence="1">
    <location>
        <begin position="3"/>
        <end position="44"/>
    </location>
</feature>
<dbReference type="PROSITE" id="PS50190">
    <property type="entry name" value="SEC7"/>
    <property type="match status" value="1"/>
</dbReference>
<dbReference type="InterPro" id="IPR000904">
    <property type="entry name" value="Sec7_dom"/>
</dbReference>
<gene>
    <name evidence="3" type="ORF">A3Q56_04232</name>
</gene>
<keyword evidence="4" id="KW-1185">Reference proteome</keyword>
<dbReference type="GO" id="GO:0032012">
    <property type="term" value="P:regulation of ARF protein signal transduction"/>
    <property type="evidence" value="ECO:0007669"/>
    <property type="project" value="InterPro"/>
</dbReference>
<name>A0A177B195_9BILA</name>
<evidence type="ECO:0000313" key="4">
    <source>
        <dbReference type="Proteomes" id="UP000078046"/>
    </source>
</evidence>
<evidence type="ECO:0008006" key="5">
    <source>
        <dbReference type="Google" id="ProtNLM"/>
    </source>
</evidence>
<dbReference type="InterPro" id="IPR035999">
    <property type="entry name" value="Sec7_dom_sf"/>
</dbReference>